<keyword evidence="2" id="KW-0378">Hydrolase</keyword>
<reference evidence="2 3" key="1">
    <citation type="journal article" date="2020" name="Pathogens">
        <title>First Whole Genome Sequence of Anaplasma platys, an Obligate Intracellular Rickettsial Pathogen of Dogs.</title>
        <authorList>
            <person name="Llanes A."/>
            <person name="Rajeev S."/>
        </authorList>
    </citation>
    <scope>NUCLEOTIDE SEQUENCE [LARGE SCALE GENOMIC DNA]</scope>
    <source>
        <strain evidence="2 3">S3</strain>
    </source>
</reference>
<sequence>MLYGKVLVYRMREVFFNGSAGKIEGRFTSGRDANAPLVLILHPHPQYGGSMDNKIVYNLYKVFAENGFSVLRINFRGIGKSAGVFDKGVGELSDAAAAADWLQNNSPAVSSFWVAGFSFGAWVAMQLMMRRPEVDGFVAVSPPANRYDFSFLSPCPVPGLIIQGDNDSIAEESSVSQLAARLGASIKSEFMQYCVIENADHFFRDYTEQLGKVVDAYLKARILGKESAIPSKKQARAKRPVFAG</sequence>
<dbReference type="PANTHER" id="PTHR42103">
    <property type="entry name" value="ALPHA/BETA-HYDROLASES SUPERFAMILY PROTEIN"/>
    <property type="match status" value="1"/>
</dbReference>
<dbReference type="InterPro" id="IPR029058">
    <property type="entry name" value="AB_hydrolase_fold"/>
</dbReference>
<evidence type="ECO:0000313" key="3">
    <source>
        <dbReference type="Proteomes" id="UP000500930"/>
    </source>
</evidence>
<protein>
    <submittedName>
        <fullName evidence="2">Alpha/beta hydrolase</fullName>
    </submittedName>
</protein>
<dbReference type="EMBL" id="CP046391">
    <property type="protein sequence ID" value="QJC27574.1"/>
    <property type="molecule type" value="Genomic_DNA"/>
</dbReference>
<feature type="domain" description="Xaa-Pro dipeptidyl-peptidase-like" evidence="1">
    <location>
        <begin position="33"/>
        <end position="151"/>
    </location>
</feature>
<proteinExistence type="predicted"/>
<dbReference type="AlphaFoldDB" id="A0A858PYC7"/>
<evidence type="ECO:0000313" key="2">
    <source>
        <dbReference type="EMBL" id="QJC27574.1"/>
    </source>
</evidence>
<dbReference type="InterPro" id="IPR000383">
    <property type="entry name" value="Xaa-Pro-like_dom"/>
</dbReference>
<dbReference type="PANTHER" id="PTHR42103:SF2">
    <property type="entry name" value="AB HYDROLASE-1 DOMAIN-CONTAINING PROTEIN"/>
    <property type="match status" value="1"/>
</dbReference>
<organism evidence="2 3">
    <name type="scientific">Anaplasma platys</name>
    <dbReference type="NCBI Taxonomy" id="949"/>
    <lineage>
        <taxon>Bacteria</taxon>
        <taxon>Pseudomonadati</taxon>
        <taxon>Pseudomonadota</taxon>
        <taxon>Alphaproteobacteria</taxon>
        <taxon>Rickettsiales</taxon>
        <taxon>Anaplasmataceae</taxon>
        <taxon>Anaplasma</taxon>
    </lineage>
</organism>
<dbReference type="SUPFAM" id="SSF53474">
    <property type="entry name" value="alpha/beta-Hydrolases"/>
    <property type="match status" value="1"/>
</dbReference>
<dbReference type="Pfam" id="PF02129">
    <property type="entry name" value="Peptidase_S15"/>
    <property type="match status" value="1"/>
</dbReference>
<name>A0A858PYC7_9RICK</name>
<accession>A0A858PYC7</accession>
<evidence type="ECO:0000259" key="1">
    <source>
        <dbReference type="Pfam" id="PF02129"/>
    </source>
</evidence>
<dbReference type="Gene3D" id="3.40.50.1820">
    <property type="entry name" value="alpha/beta hydrolase"/>
    <property type="match status" value="1"/>
</dbReference>
<dbReference type="Proteomes" id="UP000500930">
    <property type="component" value="Chromosome"/>
</dbReference>
<dbReference type="GO" id="GO:0016787">
    <property type="term" value="F:hydrolase activity"/>
    <property type="evidence" value="ECO:0007669"/>
    <property type="project" value="UniProtKB-KW"/>
</dbReference>
<gene>
    <name evidence="2" type="ORF">ANPL_02575</name>
</gene>
<dbReference type="KEGG" id="aplt:ANPL_02575"/>
<keyword evidence="3" id="KW-1185">Reference proteome</keyword>